<comment type="similarity">
    <text evidence="3">Belongs to the OpgD/OpgG family.</text>
</comment>
<dbReference type="PANTHER" id="PTHR30504:SF4">
    <property type="entry name" value="GLUCANS BIOSYNTHESIS PROTEIN G"/>
    <property type="match status" value="1"/>
</dbReference>
<keyword evidence="9" id="KW-1185">Reference proteome</keyword>
<dbReference type="FunFam" id="2.70.98.10:FF:000001">
    <property type="entry name" value="Glucans biosynthesis protein G"/>
    <property type="match status" value="1"/>
</dbReference>
<reference evidence="8 9" key="1">
    <citation type="submission" date="2019-11" db="EMBL/GenBank/DDBJ databases">
        <title>Genome sequences of 17 halophilic strains isolated from different environments.</title>
        <authorList>
            <person name="Furrow R.E."/>
        </authorList>
    </citation>
    <scope>NUCLEOTIDE SEQUENCE [LARGE SCALE GENOMIC DNA]</scope>
    <source>
        <strain evidence="8 9">22507_15_FS</strain>
    </source>
</reference>
<dbReference type="GO" id="GO:0030288">
    <property type="term" value="C:outer membrane-bounded periplasmic space"/>
    <property type="evidence" value="ECO:0007669"/>
    <property type="project" value="TreeGrafter"/>
</dbReference>
<dbReference type="GO" id="GO:0051274">
    <property type="term" value="P:beta-glucan biosynthetic process"/>
    <property type="evidence" value="ECO:0007669"/>
    <property type="project" value="TreeGrafter"/>
</dbReference>
<evidence type="ECO:0000256" key="1">
    <source>
        <dbReference type="ARBA" id="ARBA00004418"/>
    </source>
</evidence>
<organism evidence="8 9">
    <name type="scientific">Vreelandella halophila</name>
    <dbReference type="NCBI Taxonomy" id="86177"/>
    <lineage>
        <taxon>Bacteria</taxon>
        <taxon>Pseudomonadati</taxon>
        <taxon>Pseudomonadota</taxon>
        <taxon>Gammaproteobacteria</taxon>
        <taxon>Oceanospirillales</taxon>
        <taxon>Halomonadaceae</taxon>
        <taxon>Vreelandella</taxon>
    </lineage>
</organism>
<dbReference type="PANTHER" id="PTHR30504">
    <property type="entry name" value="GLUCANS BIOSYNTHESIS PROTEIN"/>
    <property type="match status" value="1"/>
</dbReference>
<dbReference type="Gene3D" id="2.70.98.10">
    <property type="match status" value="1"/>
</dbReference>
<keyword evidence="5" id="KW-0732">Signal</keyword>
<proteinExistence type="inferred from homology"/>
<dbReference type="Pfam" id="PF04349">
    <property type="entry name" value="MdoG"/>
    <property type="match status" value="1"/>
</dbReference>
<dbReference type="GO" id="GO:0003824">
    <property type="term" value="F:catalytic activity"/>
    <property type="evidence" value="ECO:0007669"/>
    <property type="project" value="InterPro"/>
</dbReference>
<feature type="domain" description="Glucan biosynthesis periplasmic MdoG C-terminal" evidence="7">
    <location>
        <begin position="24"/>
        <end position="502"/>
    </location>
</feature>
<comment type="subcellular location">
    <subcellularLocation>
        <location evidence="1">Periplasm</location>
    </subcellularLocation>
</comment>
<evidence type="ECO:0000256" key="4">
    <source>
        <dbReference type="ARBA" id="ARBA00015376"/>
    </source>
</evidence>
<dbReference type="PIRSF" id="PIRSF006281">
    <property type="entry name" value="MdoG"/>
    <property type="match status" value="1"/>
</dbReference>
<accession>A0A9X5B6Y9</accession>
<gene>
    <name evidence="8" type="ORF">GLW01_14435</name>
</gene>
<evidence type="ECO:0000256" key="3">
    <source>
        <dbReference type="ARBA" id="ARBA00009284"/>
    </source>
</evidence>
<evidence type="ECO:0000256" key="6">
    <source>
        <dbReference type="ARBA" id="ARBA00022764"/>
    </source>
</evidence>
<evidence type="ECO:0000256" key="5">
    <source>
        <dbReference type="ARBA" id="ARBA00022729"/>
    </source>
</evidence>
<keyword evidence="6" id="KW-0574">Periplasm</keyword>
<dbReference type="InterPro" id="IPR014438">
    <property type="entry name" value="Glucan_biosyn_MdoG/MdoD"/>
</dbReference>
<dbReference type="Proteomes" id="UP000460751">
    <property type="component" value="Unassembled WGS sequence"/>
</dbReference>
<protein>
    <recommendedName>
        <fullName evidence="4">Glucans biosynthesis protein G</fullName>
    </recommendedName>
</protein>
<dbReference type="InterPro" id="IPR014756">
    <property type="entry name" value="Ig_E-set"/>
</dbReference>
<sequence length="514" mass="57426">MRRTVHLIGVIGLLLPAASVGNTFDFETVVDRARKLADTAYETPQQVPEFLRDLDYQTYRAIRFKPEHSLWRESETNFQVMLVPPGRLYKHPVRLNVIDAEGVHDVPFDKRHFDYPDSSLEKRMSSDLGYGGFKLTFPLDDAGNQNQFLVFAGASYYRAVGKGNSFGLSGRGLAIDTGLPKGESFPDFVEFWLERPAPDAERMTVYGLLDGENVTGAYRFTVMPGQTTTLRVTSKLFPRQNIEQLGVAPLTSMFYYDGKTPKPKGEWRPEVHDSDGLLIHNGESGEWLWRPLRNPETLSMDYFDTLDVAGFGLLQRDQAFDSYMDPEARYDTRPSAWVEPRGSWGKGKVVLVQIPTPDETNDNVVAFWTPEEPVSQEDAPMTFEYSVHYGGPEIPDEPMARVVDTFIGDGSRIGGGDEEGAVRVIADFAGGPLAKLDPEASVSSSVSMLNEGELLGHYVEYIPRLDRWRLSILARPASGESLAVRAFLKQEDDTLSETWSFELPGDSPVITGSQ</sequence>
<dbReference type="SUPFAM" id="SSF81296">
    <property type="entry name" value="E set domains"/>
    <property type="match status" value="1"/>
</dbReference>
<evidence type="ECO:0000313" key="8">
    <source>
        <dbReference type="EMBL" id="MYL27988.1"/>
    </source>
</evidence>
<name>A0A9X5B6Y9_9GAMM</name>
<dbReference type="InterPro" id="IPR013783">
    <property type="entry name" value="Ig-like_fold"/>
</dbReference>
<dbReference type="GO" id="GO:0030246">
    <property type="term" value="F:carbohydrate binding"/>
    <property type="evidence" value="ECO:0007669"/>
    <property type="project" value="InterPro"/>
</dbReference>
<dbReference type="InterPro" id="IPR011013">
    <property type="entry name" value="Gal_mutarotase_sf_dom"/>
</dbReference>
<dbReference type="OrthoDB" id="335750at2"/>
<evidence type="ECO:0000313" key="9">
    <source>
        <dbReference type="Proteomes" id="UP000460751"/>
    </source>
</evidence>
<evidence type="ECO:0000259" key="7">
    <source>
        <dbReference type="Pfam" id="PF04349"/>
    </source>
</evidence>
<dbReference type="SUPFAM" id="SSF74650">
    <property type="entry name" value="Galactose mutarotase-like"/>
    <property type="match status" value="1"/>
</dbReference>
<comment type="pathway">
    <text evidence="2">Glycan metabolism; osmoregulated periplasmic glucan (OPG) biosynthesis.</text>
</comment>
<evidence type="ECO:0000256" key="2">
    <source>
        <dbReference type="ARBA" id="ARBA00005001"/>
    </source>
</evidence>
<dbReference type="AlphaFoldDB" id="A0A9X5B6Y9"/>
<dbReference type="InterPro" id="IPR007444">
    <property type="entry name" value="Glucan_biosyn_MdoG_C"/>
</dbReference>
<comment type="caution">
    <text evidence="8">The sequence shown here is derived from an EMBL/GenBank/DDBJ whole genome shotgun (WGS) entry which is preliminary data.</text>
</comment>
<dbReference type="InterPro" id="IPR014718">
    <property type="entry name" value="GH-type_carb-bd"/>
</dbReference>
<dbReference type="Gene3D" id="2.60.40.10">
    <property type="entry name" value="Immunoglobulins"/>
    <property type="match status" value="1"/>
</dbReference>
<dbReference type="EMBL" id="WMEX01000009">
    <property type="protein sequence ID" value="MYL27988.1"/>
    <property type="molecule type" value="Genomic_DNA"/>
</dbReference>